<dbReference type="AlphaFoldDB" id="A0A124G8E2"/>
<sequence length="71" mass="7780">MAAVSCGVIARPLTPWRMKVWALAVSLATSFWELVAFRETPSSLAYSGVYLMYQFQKSVGGPGDREGLPAR</sequence>
<protein>
    <submittedName>
        <fullName evidence="1">Uncharacterized protein</fullName>
    </submittedName>
</protein>
<reference evidence="2" key="1">
    <citation type="submission" date="2015-10" db="EMBL/GenBank/DDBJ databases">
        <authorList>
            <person name="Ju K.-S."/>
            <person name="Doroghazi J.R."/>
            <person name="Metcalf W.W."/>
        </authorList>
    </citation>
    <scope>NUCLEOTIDE SEQUENCE [LARGE SCALE GENOMIC DNA]</scope>
    <source>
        <strain evidence="2">NRRL 3151</strain>
    </source>
</reference>
<evidence type="ECO:0000313" key="2">
    <source>
        <dbReference type="Proteomes" id="UP000053923"/>
    </source>
</evidence>
<comment type="caution">
    <text evidence="1">The sequence shown here is derived from an EMBL/GenBank/DDBJ whole genome shotgun (WGS) entry which is preliminary data.</text>
</comment>
<accession>A0A124G8E2</accession>
<organism evidence="1 2">
    <name type="scientific">Streptomyces regalis</name>
    <dbReference type="NCBI Taxonomy" id="68262"/>
    <lineage>
        <taxon>Bacteria</taxon>
        <taxon>Bacillati</taxon>
        <taxon>Actinomycetota</taxon>
        <taxon>Actinomycetes</taxon>
        <taxon>Kitasatosporales</taxon>
        <taxon>Streptomycetaceae</taxon>
        <taxon>Streptomyces</taxon>
    </lineage>
</organism>
<proteinExistence type="predicted"/>
<dbReference type="Proteomes" id="UP000053923">
    <property type="component" value="Unassembled WGS sequence"/>
</dbReference>
<name>A0A124G8E2_9ACTN</name>
<keyword evidence="2" id="KW-1185">Reference proteome</keyword>
<gene>
    <name evidence="1" type="ORF">ADL12_34375</name>
</gene>
<dbReference type="EMBL" id="LLZG01000367">
    <property type="protein sequence ID" value="KUL25630.1"/>
    <property type="molecule type" value="Genomic_DNA"/>
</dbReference>
<evidence type="ECO:0000313" key="1">
    <source>
        <dbReference type="EMBL" id="KUL25630.1"/>
    </source>
</evidence>